<feature type="non-terminal residue" evidence="6">
    <location>
        <position position="50"/>
    </location>
</feature>
<dbReference type="eggNOG" id="KOG0773">
    <property type="taxonomic scope" value="Eukaryota"/>
</dbReference>
<dbReference type="KEGG" id="gtt:GUITHDRAFT_44500"/>
<dbReference type="InterPro" id="IPR050224">
    <property type="entry name" value="TALE_homeobox"/>
</dbReference>
<feature type="non-terminal residue" evidence="6">
    <location>
        <position position="1"/>
    </location>
</feature>
<organism evidence="6">
    <name type="scientific">Guillardia theta (strain CCMP2712)</name>
    <name type="common">Cryptophyte</name>
    <dbReference type="NCBI Taxonomy" id="905079"/>
    <lineage>
        <taxon>Eukaryota</taxon>
        <taxon>Cryptophyceae</taxon>
        <taxon>Pyrenomonadales</taxon>
        <taxon>Geminigeraceae</taxon>
        <taxon>Guillardia</taxon>
    </lineage>
</organism>
<dbReference type="InterPro" id="IPR009057">
    <property type="entry name" value="Homeodomain-like_sf"/>
</dbReference>
<dbReference type="SUPFAM" id="SSF46689">
    <property type="entry name" value="Homeodomain-like"/>
    <property type="match status" value="1"/>
</dbReference>
<evidence type="ECO:0000313" key="8">
    <source>
        <dbReference type="Proteomes" id="UP000011087"/>
    </source>
</evidence>
<dbReference type="PaxDb" id="55529-EKX42278"/>
<dbReference type="Pfam" id="PF05920">
    <property type="entry name" value="Homeobox_KN"/>
    <property type="match status" value="1"/>
</dbReference>
<dbReference type="CDD" id="cd00086">
    <property type="entry name" value="homeodomain"/>
    <property type="match status" value="1"/>
</dbReference>
<accession>L1J187</accession>
<dbReference type="GO" id="GO:0003677">
    <property type="term" value="F:DNA binding"/>
    <property type="evidence" value="ECO:0007669"/>
    <property type="project" value="UniProtKB-UniRule"/>
</dbReference>
<keyword evidence="1 4" id="KW-0238">DNA-binding</keyword>
<sequence length="50" mass="5991">SKIATDIFKQWFYEHLEYPFPSDELKASFADRTGLSYTQVSTWFINARKR</sequence>
<reference evidence="7" key="3">
    <citation type="submission" date="2016-03" db="UniProtKB">
        <authorList>
            <consortium name="EnsemblProtists"/>
        </authorList>
    </citation>
    <scope>IDENTIFICATION</scope>
</reference>
<evidence type="ECO:0000256" key="2">
    <source>
        <dbReference type="ARBA" id="ARBA00023155"/>
    </source>
</evidence>
<evidence type="ECO:0000256" key="4">
    <source>
        <dbReference type="PROSITE-ProRule" id="PRU00108"/>
    </source>
</evidence>
<keyword evidence="2 4" id="KW-0371">Homeobox</keyword>
<keyword evidence="8" id="KW-1185">Reference proteome</keyword>
<dbReference type="RefSeq" id="XP_005829258.1">
    <property type="nucleotide sequence ID" value="XM_005829201.1"/>
</dbReference>
<comment type="subcellular location">
    <subcellularLocation>
        <location evidence="4">Nucleus</location>
    </subcellularLocation>
</comment>
<proteinExistence type="predicted"/>
<evidence type="ECO:0000313" key="7">
    <source>
        <dbReference type="EnsemblProtists" id="EKX42278"/>
    </source>
</evidence>
<evidence type="ECO:0000313" key="6">
    <source>
        <dbReference type="EMBL" id="EKX42278.1"/>
    </source>
</evidence>
<reference evidence="6 8" key="1">
    <citation type="journal article" date="2012" name="Nature">
        <title>Algal genomes reveal evolutionary mosaicism and the fate of nucleomorphs.</title>
        <authorList>
            <consortium name="DOE Joint Genome Institute"/>
            <person name="Curtis B.A."/>
            <person name="Tanifuji G."/>
            <person name="Burki F."/>
            <person name="Gruber A."/>
            <person name="Irimia M."/>
            <person name="Maruyama S."/>
            <person name="Arias M.C."/>
            <person name="Ball S.G."/>
            <person name="Gile G.H."/>
            <person name="Hirakawa Y."/>
            <person name="Hopkins J.F."/>
            <person name="Kuo A."/>
            <person name="Rensing S.A."/>
            <person name="Schmutz J."/>
            <person name="Symeonidi A."/>
            <person name="Elias M."/>
            <person name="Eveleigh R.J."/>
            <person name="Herman E.K."/>
            <person name="Klute M.J."/>
            <person name="Nakayama T."/>
            <person name="Obornik M."/>
            <person name="Reyes-Prieto A."/>
            <person name="Armbrust E.V."/>
            <person name="Aves S.J."/>
            <person name="Beiko R.G."/>
            <person name="Coutinho P."/>
            <person name="Dacks J.B."/>
            <person name="Durnford D.G."/>
            <person name="Fast N.M."/>
            <person name="Green B.R."/>
            <person name="Grisdale C.J."/>
            <person name="Hempel F."/>
            <person name="Henrissat B."/>
            <person name="Hoppner M.P."/>
            <person name="Ishida K."/>
            <person name="Kim E."/>
            <person name="Koreny L."/>
            <person name="Kroth P.G."/>
            <person name="Liu Y."/>
            <person name="Malik S.B."/>
            <person name="Maier U.G."/>
            <person name="McRose D."/>
            <person name="Mock T."/>
            <person name="Neilson J.A."/>
            <person name="Onodera N.T."/>
            <person name="Poole A.M."/>
            <person name="Pritham E.J."/>
            <person name="Richards T.A."/>
            <person name="Rocap G."/>
            <person name="Roy S.W."/>
            <person name="Sarai C."/>
            <person name="Schaack S."/>
            <person name="Shirato S."/>
            <person name="Slamovits C.H."/>
            <person name="Spencer D.F."/>
            <person name="Suzuki S."/>
            <person name="Worden A.Z."/>
            <person name="Zauner S."/>
            <person name="Barry K."/>
            <person name="Bell C."/>
            <person name="Bharti A.K."/>
            <person name="Crow J.A."/>
            <person name="Grimwood J."/>
            <person name="Kramer R."/>
            <person name="Lindquist E."/>
            <person name="Lucas S."/>
            <person name="Salamov A."/>
            <person name="McFadden G.I."/>
            <person name="Lane C.E."/>
            <person name="Keeling P.J."/>
            <person name="Gray M.W."/>
            <person name="Grigoriev I.V."/>
            <person name="Archibald J.M."/>
        </authorList>
    </citation>
    <scope>NUCLEOTIDE SEQUENCE</scope>
    <source>
        <strain evidence="6 8">CCMP2712</strain>
    </source>
</reference>
<dbReference type="HOGENOM" id="CLU_049543_14_1_1"/>
<feature type="domain" description="Homeobox" evidence="5">
    <location>
        <begin position="1"/>
        <end position="50"/>
    </location>
</feature>
<dbReference type="STRING" id="905079.L1J187"/>
<dbReference type="OrthoDB" id="10056939at2759"/>
<dbReference type="Proteomes" id="UP000011087">
    <property type="component" value="Unassembled WGS sequence"/>
</dbReference>
<evidence type="ECO:0000256" key="3">
    <source>
        <dbReference type="ARBA" id="ARBA00023242"/>
    </source>
</evidence>
<evidence type="ECO:0000256" key="1">
    <source>
        <dbReference type="ARBA" id="ARBA00023125"/>
    </source>
</evidence>
<dbReference type="PROSITE" id="PS50071">
    <property type="entry name" value="HOMEOBOX_2"/>
    <property type="match status" value="1"/>
</dbReference>
<dbReference type="EMBL" id="JH993017">
    <property type="protein sequence ID" value="EKX42278.1"/>
    <property type="molecule type" value="Genomic_DNA"/>
</dbReference>
<gene>
    <name evidence="6" type="ORF">GUITHDRAFT_44500</name>
</gene>
<dbReference type="GeneID" id="17298997"/>
<dbReference type="Gene3D" id="1.10.10.60">
    <property type="entry name" value="Homeodomain-like"/>
    <property type="match status" value="1"/>
</dbReference>
<protein>
    <recommendedName>
        <fullName evidence="5">Homeobox domain-containing protein</fullName>
    </recommendedName>
</protein>
<dbReference type="InterPro" id="IPR001356">
    <property type="entry name" value="HD"/>
</dbReference>
<dbReference type="PANTHER" id="PTHR11850">
    <property type="entry name" value="HOMEOBOX PROTEIN TRANSCRIPTION FACTORS"/>
    <property type="match status" value="1"/>
</dbReference>
<dbReference type="EnsemblProtists" id="EKX42278">
    <property type="protein sequence ID" value="EKX42278"/>
    <property type="gene ID" value="GUITHDRAFT_44500"/>
</dbReference>
<dbReference type="AlphaFoldDB" id="L1J187"/>
<dbReference type="GO" id="GO:0005634">
    <property type="term" value="C:nucleus"/>
    <property type="evidence" value="ECO:0007669"/>
    <property type="project" value="UniProtKB-SubCell"/>
</dbReference>
<reference evidence="8" key="2">
    <citation type="submission" date="2012-11" db="EMBL/GenBank/DDBJ databases">
        <authorList>
            <person name="Kuo A."/>
            <person name="Curtis B.A."/>
            <person name="Tanifuji G."/>
            <person name="Burki F."/>
            <person name="Gruber A."/>
            <person name="Irimia M."/>
            <person name="Maruyama S."/>
            <person name="Arias M.C."/>
            <person name="Ball S.G."/>
            <person name="Gile G.H."/>
            <person name="Hirakawa Y."/>
            <person name="Hopkins J.F."/>
            <person name="Rensing S.A."/>
            <person name="Schmutz J."/>
            <person name="Symeonidi A."/>
            <person name="Elias M."/>
            <person name="Eveleigh R.J."/>
            <person name="Herman E.K."/>
            <person name="Klute M.J."/>
            <person name="Nakayama T."/>
            <person name="Obornik M."/>
            <person name="Reyes-Prieto A."/>
            <person name="Armbrust E.V."/>
            <person name="Aves S.J."/>
            <person name="Beiko R.G."/>
            <person name="Coutinho P."/>
            <person name="Dacks J.B."/>
            <person name="Durnford D.G."/>
            <person name="Fast N.M."/>
            <person name="Green B.R."/>
            <person name="Grisdale C."/>
            <person name="Hempe F."/>
            <person name="Henrissat B."/>
            <person name="Hoppner M.P."/>
            <person name="Ishida K.-I."/>
            <person name="Kim E."/>
            <person name="Koreny L."/>
            <person name="Kroth P.G."/>
            <person name="Liu Y."/>
            <person name="Malik S.-B."/>
            <person name="Maier U.G."/>
            <person name="McRose D."/>
            <person name="Mock T."/>
            <person name="Neilson J.A."/>
            <person name="Onodera N.T."/>
            <person name="Poole A.M."/>
            <person name="Pritham E.J."/>
            <person name="Richards T.A."/>
            <person name="Rocap G."/>
            <person name="Roy S.W."/>
            <person name="Sarai C."/>
            <person name="Schaack S."/>
            <person name="Shirato S."/>
            <person name="Slamovits C.H."/>
            <person name="Spencer D.F."/>
            <person name="Suzuki S."/>
            <person name="Worden A.Z."/>
            <person name="Zauner S."/>
            <person name="Barry K."/>
            <person name="Bell C."/>
            <person name="Bharti A.K."/>
            <person name="Crow J.A."/>
            <person name="Grimwood J."/>
            <person name="Kramer R."/>
            <person name="Lindquist E."/>
            <person name="Lucas S."/>
            <person name="Salamov A."/>
            <person name="McFadden G.I."/>
            <person name="Lane C.E."/>
            <person name="Keeling P.J."/>
            <person name="Gray M.W."/>
            <person name="Grigoriev I.V."/>
            <person name="Archibald J.M."/>
        </authorList>
    </citation>
    <scope>NUCLEOTIDE SEQUENCE</scope>
    <source>
        <strain evidence="8">CCMP2712</strain>
    </source>
</reference>
<keyword evidence="3 4" id="KW-0539">Nucleus</keyword>
<name>L1J187_GUITC</name>
<dbReference type="GO" id="GO:0006355">
    <property type="term" value="P:regulation of DNA-templated transcription"/>
    <property type="evidence" value="ECO:0007669"/>
    <property type="project" value="InterPro"/>
</dbReference>
<dbReference type="InterPro" id="IPR008422">
    <property type="entry name" value="KN_HD"/>
</dbReference>
<evidence type="ECO:0000259" key="5">
    <source>
        <dbReference type="PROSITE" id="PS50071"/>
    </source>
</evidence>